<gene>
    <name evidence="3" type="ORF">GCM10009789_17940</name>
</gene>
<evidence type="ECO:0000256" key="1">
    <source>
        <dbReference type="SAM" id="MobiDB-lite"/>
    </source>
</evidence>
<sequence length="242" mass="26250">MGWMQEHSGAFSNATGRDLEQGGADQPRYRRYQLDLISPYCGRSVLEVGAGLGEFAAGFTGLDRLVVTDADPDAVKLLAARFSDRPEVEARQLALGSEFSLDKPVDSVIAINVLEHIEDDAGALRSLAELVVPGGSIVLWVPGYQQLYGEFDRRVGHVRRYTPATVSDAVLRAGLQVEVAKPVNLLGGIAWWAAVRRGGSTAPNPKLVAIYDRFVVPVTRAVERRIRVPFGQTVLCVARVPA</sequence>
<dbReference type="EMBL" id="BAAAOS010000017">
    <property type="protein sequence ID" value="GAA1564790.1"/>
    <property type="molecule type" value="Genomic_DNA"/>
</dbReference>
<dbReference type="SUPFAM" id="SSF53335">
    <property type="entry name" value="S-adenosyl-L-methionine-dependent methyltransferases"/>
    <property type="match status" value="1"/>
</dbReference>
<dbReference type="Gene3D" id="3.40.50.150">
    <property type="entry name" value="Vaccinia Virus protein VP39"/>
    <property type="match status" value="1"/>
</dbReference>
<evidence type="ECO:0000259" key="2">
    <source>
        <dbReference type="Pfam" id="PF08242"/>
    </source>
</evidence>
<proteinExistence type="predicted"/>
<feature type="domain" description="Methyltransferase type 12" evidence="2">
    <location>
        <begin position="46"/>
        <end position="136"/>
    </location>
</feature>
<comment type="caution">
    <text evidence="3">The sequence shown here is derived from an EMBL/GenBank/DDBJ whole genome shotgun (WGS) entry which is preliminary data.</text>
</comment>
<dbReference type="PANTHER" id="PTHR43861">
    <property type="entry name" value="TRANS-ACONITATE 2-METHYLTRANSFERASE-RELATED"/>
    <property type="match status" value="1"/>
</dbReference>
<keyword evidence="4" id="KW-1185">Reference proteome</keyword>
<name>A0ABN2CUW8_9ACTN</name>
<organism evidence="3 4">
    <name type="scientific">Kribbella sancticallisti</name>
    <dbReference type="NCBI Taxonomy" id="460087"/>
    <lineage>
        <taxon>Bacteria</taxon>
        <taxon>Bacillati</taxon>
        <taxon>Actinomycetota</taxon>
        <taxon>Actinomycetes</taxon>
        <taxon>Propionibacteriales</taxon>
        <taxon>Kribbellaceae</taxon>
        <taxon>Kribbella</taxon>
    </lineage>
</organism>
<dbReference type="Pfam" id="PF08242">
    <property type="entry name" value="Methyltransf_12"/>
    <property type="match status" value="1"/>
</dbReference>
<dbReference type="Proteomes" id="UP001500393">
    <property type="component" value="Unassembled WGS sequence"/>
</dbReference>
<dbReference type="PANTHER" id="PTHR43861:SF6">
    <property type="entry name" value="METHYLTRANSFERASE TYPE 11"/>
    <property type="match status" value="1"/>
</dbReference>
<evidence type="ECO:0000313" key="4">
    <source>
        <dbReference type="Proteomes" id="UP001500393"/>
    </source>
</evidence>
<accession>A0ABN2CUW8</accession>
<reference evidence="3 4" key="1">
    <citation type="journal article" date="2019" name="Int. J. Syst. Evol. Microbiol.">
        <title>The Global Catalogue of Microorganisms (GCM) 10K type strain sequencing project: providing services to taxonomists for standard genome sequencing and annotation.</title>
        <authorList>
            <consortium name="The Broad Institute Genomics Platform"/>
            <consortium name="The Broad Institute Genome Sequencing Center for Infectious Disease"/>
            <person name="Wu L."/>
            <person name="Ma J."/>
        </authorList>
    </citation>
    <scope>NUCLEOTIDE SEQUENCE [LARGE SCALE GENOMIC DNA]</scope>
    <source>
        <strain evidence="3 4">JCM 14969</strain>
    </source>
</reference>
<dbReference type="InterPro" id="IPR029063">
    <property type="entry name" value="SAM-dependent_MTases_sf"/>
</dbReference>
<evidence type="ECO:0000313" key="3">
    <source>
        <dbReference type="EMBL" id="GAA1564790.1"/>
    </source>
</evidence>
<dbReference type="CDD" id="cd02440">
    <property type="entry name" value="AdoMet_MTases"/>
    <property type="match status" value="1"/>
</dbReference>
<dbReference type="InterPro" id="IPR013217">
    <property type="entry name" value="Methyltransf_12"/>
</dbReference>
<protein>
    <recommendedName>
        <fullName evidence="2">Methyltransferase type 12 domain-containing protein</fullName>
    </recommendedName>
</protein>
<feature type="region of interest" description="Disordered" evidence="1">
    <location>
        <begin position="1"/>
        <end position="24"/>
    </location>
</feature>